<evidence type="ECO:0000256" key="2">
    <source>
        <dbReference type="SAM" id="SignalP"/>
    </source>
</evidence>
<dbReference type="SUPFAM" id="SSF56925">
    <property type="entry name" value="OMPA-like"/>
    <property type="match status" value="1"/>
</dbReference>
<feature type="domain" description="Outer membrane protein beta-barrel" evidence="3">
    <location>
        <begin position="10"/>
        <end position="257"/>
    </location>
</feature>
<name>A0ABT1CMQ3_9HYPH</name>
<sequence length="281" mass="29578">MFMRLAVGTALATLMGLAAPAHAADLDEIIYAKELPVTKPVEIGSGWYLRGDLGYSVQTRGPATSYSVFSAGPPSTYTSTAYDSSSLDSDWSGSLGVGYNFTDYLRGDLTFDFTKGTFSGATSSTAACAGLATGQCASADTQGFDQYGFMANGYVDLGTFVGFTPYVGAGAGVTRVAWELYNNDVSCVSAVGNVCGATPATDRTRIGADSWRFTYALMAGVSYDVSRNIKLDMGYKYSKIGSGNQAAFDSTNIAAGAAGYQVVDKGFAKHEVRVGLRYSLW</sequence>
<gene>
    <name evidence="4" type="ORF">GTW23_01785</name>
</gene>
<dbReference type="InterPro" id="IPR011250">
    <property type="entry name" value="OMP/PagP_B-barrel"/>
</dbReference>
<reference evidence="4 5" key="1">
    <citation type="submission" date="2020-01" db="EMBL/GenBank/DDBJ databases">
        <title>Genomes of bacteria type strains.</title>
        <authorList>
            <person name="Chen J."/>
            <person name="Zhu S."/>
            <person name="Yang J."/>
        </authorList>
    </citation>
    <scope>NUCLEOTIDE SEQUENCE [LARGE SCALE GENOMIC DNA]</scope>
    <source>
        <strain evidence="4 5">DSM 16655</strain>
    </source>
</reference>
<protein>
    <submittedName>
        <fullName evidence="4">Outer membrane beta-barrel protein</fullName>
    </submittedName>
</protein>
<proteinExistence type="predicted"/>
<feature type="chain" id="PRO_5045680870" evidence="2">
    <location>
        <begin position="24"/>
        <end position="281"/>
    </location>
</feature>
<dbReference type="EMBL" id="JAAAML010000001">
    <property type="protein sequence ID" value="MCO6406891.1"/>
    <property type="molecule type" value="Genomic_DNA"/>
</dbReference>
<keyword evidence="1 2" id="KW-0732">Signal</keyword>
<comment type="caution">
    <text evidence="4">The sequence shown here is derived from an EMBL/GenBank/DDBJ whole genome shotgun (WGS) entry which is preliminary data.</text>
</comment>
<evidence type="ECO:0000256" key="1">
    <source>
        <dbReference type="ARBA" id="ARBA00022729"/>
    </source>
</evidence>
<dbReference type="Proteomes" id="UP001320715">
    <property type="component" value="Unassembled WGS sequence"/>
</dbReference>
<evidence type="ECO:0000313" key="4">
    <source>
        <dbReference type="EMBL" id="MCO6406891.1"/>
    </source>
</evidence>
<accession>A0ABT1CMQ3</accession>
<keyword evidence="5" id="KW-1185">Reference proteome</keyword>
<dbReference type="Gene3D" id="2.40.160.20">
    <property type="match status" value="1"/>
</dbReference>
<dbReference type="InterPro" id="IPR027385">
    <property type="entry name" value="Beta-barrel_OMP"/>
</dbReference>
<organism evidence="4 5">
    <name type="scientific">Hoeflea alexandrii</name>
    <dbReference type="NCBI Taxonomy" id="288436"/>
    <lineage>
        <taxon>Bacteria</taxon>
        <taxon>Pseudomonadati</taxon>
        <taxon>Pseudomonadota</taxon>
        <taxon>Alphaproteobacteria</taxon>
        <taxon>Hyphomicrobiales</taxon>
        <taxon>Rhizobiaceae</taxon>
        <taxon>Hoeflea</taxon>
    </lineage>
</organism>
<feature type="signal peptide" evidence="2">
    <location>
        <begin position="1"/>
        <end position="23"/>
    </location>
</feature>
<evidence type="ECO:0000259" key="3">
    <source>
        <dbReference type="Pfam" id="PF13505"/>
    </source>
</evidence>
<evidence type="ECO:0000313" key="5">
    <source>
        <dbReference type="Proteomes" id="UP001320715"/>
    </source>
</evidence>
<dbReference type="Pfam" id="PF13505">
    <property type="entry name" value="OMP_b-brl"/>
    <property type="match status" value="1"/>
</dbReference>